<keyword evidence="9" id="KW-0472">Membrane</keyword>
<evidence type="ECO:0000313" key="11">
    <source>
        <dbReference type="EMBL" id="RKN64563.1"/>
    </source>
</evidence>
<dbReference type="GO" id="GO:0000155">
    <property type="term" value="F:phosphorelay sensor kinase activity"/>
    <property type="evidence" value="ECO:0007669"/>
    <property type="project" value="InterPro"/>
</dbReference>
<evidence type="ECO:0000256" key="7">
    <source>
        <dbReference type="ARBA" id="ARBA00022840"/>
    </source>
</evidence>
<keyword evidence="8" id="KW-0902">Two-component regulatory system</keyword>
<proteinExistence type="predicted"/>
<name>A0A3B0AW56_9ACTN</name>
<dbReference type="OrthoDB" id="227596at2"/>
<dbReference type="Pfam" id="PF07730">
    <property type="entry name" value="HisKA_3"/>
    <property type="match status" value="1"/>
</dbReference>
<evidence type="ECO:0000256" key="1">
    <source>
        <dbReference type="ARBA" id="ARBA00000085"/>
    </source>
</evidence>
<dbReference type="GO" id="GO:0046983">
    <property type="term" value="F:protein dimerization activity"/>
    <property type="evidence" value="ECO:0007669"/>
    <property type="project" value="InterPro"/>
</dbReference>
<evidence type="ECO:0000259" key="10">
    <source>
        <dbReference type="Pfam" id="PF07730"/>
    </source>
</evidence>
<accession>A0A3B0AW56</accession>
<dbReference type="InterPro" id="IPR050482">
    <property type="entry name" value="Sensor_HK_TwoCompSys"/>
</dbReference>
<evidence type="ECO:0000313" key="12">
    <source>
        <dbReference type="Proteomes" id="UP000270343"/>
    </source>
</evidence>
<evidence type="ECO:0000256" key="3">
    <source>
        <dbReference type="ARBA" id="ARBA00022553"/>
    </source>
</evidence>
<comment type="caution">
    <text evidence="11">The sequence shown here is derived from an EMBL/GenBank/DDBJ whole genome shotgun (WGS) entry which is preliminary data.</text>
</comment>
<keyword evidence="9" id="KW-1133">Transmembrane helix</keyword>
<sequence>MIALLRPLTRAVTYTRWLHLVMAAVVATVFAFVSPGLGNVNSPAAAWLLAVPLPFLVIAAMVPGVRLSEGMQAQLLLFPAGRPAGKPVGRPVGRPDAEPPHFTPARSASWADRRRTAMWLIVRYEAGVATAFLSVHAPTLAVRLIGGAAGSGPVRVPPWSPAPGGHWSYAVLGLLVAVLFVAFAALAGELQARAARALLGPSAAERLAALEERTERLLEHNRLARELHDSVGHALTVAVVQAGAARAAGSPAFTEQALAAIEETGRHALEDLERVLAVLREDAPGPAAGRPGLTDVERLLTAARGSGAEVTADVTGALEAVPGPVSREGYRIAQEALTNVVRHAGPVPVSLRITVRADALELDIRNPLPGAAGHAVSGAVSSAVSGGGSGLRGIRERAALLGGHAETGVHEGVWRVRAVLPLGA</sequence>
<protein>
    <recommendedName>
        <fullName evidence="2">histidine kinase</fullName>
        <ecNumber evidence="2">2.7.13.3</ecNumber>
    </recommendedName>
</protein>
<dbReference type="CDD" id="cd16917">
    <property type="entry name" value="HATPase_UhpB-NarQ-NarX-like"/>
    <property type="match status" value="1"/>
</dbReference>
<dbReference type="Gene3D" id="1.20.5.1930">
    <property type="match status" value="1"/>
</dbReference>
<dbReference type="InterPro" id="IPR011712">
    <property type="entry name" value="Sig_transdc_His_kin_sub3_dim/P"/>
</dbReference>
<dbReference type="PANTHER" id="PTHR24421">
    <property type="entry name" value="NITRATE/NITRITE SENSOR PROTEIN NARX-RELATED"/>
    <property type="match status" value="1"/>
</dbReference>
<feature type="transmembrane region" description="Helical" evidence="9">
    <location>
        <begin position="20"/>
        <end position="38"/>
    </location>
</feature>
<dbReference type="Gene3D" id="3.30.565.10">
    <property type="entry name" value="Histidine kinase-like ATPase, C-terminal domain"/>
    <property type="match status" value="1"/>
</dbReference>
<dbReference type="AlphaFoldDB" id="A0A3B0AW56"/>
<dbReference type="GO" id="GO:0016020">
    <property type="term" value="C:membrane"/>
    <property type="evidence" value="ECO:0007669"/>
    <property type="project" value="InterPro"/>
</dbReference>
<organism evidence="11 12">
    <name type="scientific">Streptomyces klenkii</name>
    <dbReference type="NCBI Taxonomy" id="1420899"/>
    <lineage>
        <taxon>Bacteria</taxon>
        <taxon>Bacillati</taxon>
        <taxon>Actinomycetota</taxon>
        <taxon>Actinomycetes</taxon>
        <taxon>Kitasatosporales</taxon>
        <taxon>Streptomycetaceae</taxon>
        <taxon>Streptomyces</taxon>
    </lineage>
</organism>
<evidence type="ECO:0000256" key="4">
    <source>
        <dbReference type="ARBA" id="ARBA00022679"/>
    </source>
</evidence>
<dbReference type="EC" id="2.7.13.3" evidence="2"/>
<keyword evidence="4" id="KW-0808">Transferase</keyword>
<dbReference type="GO" id="GO:0005524">
    <property type="term" value="F:ATP binding"/>
    <property type="evidence" value="ECO:0007669"/>
    <property type="project" value="UniProtKB-KW"/>
</dbReference>
<keyword evidence="5" id="KW-0547">Nucleotide-binding</keyword>
<dbReference type="EMBL" id="RBAM01000014">
    <property type="protein sequence ID" value="RKN64563.1"/>
    <property type="molecule type" value="Genomic_DNA"/>
</dbReference>
<feature type="transmembrane region" description="Helical" evidence="9">
    <location>
        <begin position="166"/>
        <end position="187"/>
    </location>
</feature>
<evidence type="ECO:0000256" key="6">
    <source>
        <dbReference type="ARBA" id="ARBA00022777"/>
    </source>
</evidence>
<reference evidence="11 12" key="1">
    <citation type="journal article" date="2015" name="Antonie Van Leeuwenhoek">
        <title>Streptomyces klenkii sp. nov., isolated from deep marine sediment.</title>
        <authorList>
            <person name="Veyisoglu A."/>
            <person name="Sahin N."/>
        </authorList>
    </citation>
    <scope>NUCLEOTIDE SEQUENCE [LARGE SCALE GENOMIC DNA]</scope>
    <source>
        <strain evidence="11 12">KCTC 29202</strain>
    </source>
</reference>
<dbReference type="RefSeq" id="WP_120758428.1">
    <property type="nucleotide sequence ID" value="NZ_RBAM01000014.1"/>
</dbReference>
<keyword evidence="12" id="KW-1185">Reference proteome</keyword>
<evidence type="ECO:0000256" key="9">
    <source>
        <dbReference type="SAM" id="Phobius"/>
    </source>
</evidence>
<evidence type="ECO:0000256" key="8">
    <source>
        <dbReference type="ARBA" id="ARBA00023012"/>
    </source>
</evidence>
<keyword evidence="3" id="KW-0597">Phosphoprotein</keyword>
<keyword evidence="9" id="KW-0812">Transmembrane</keyword>
<keyword evidence="7" id="KW-0067">ATP-binding</keyword>
<feature type="domain" description="Signal transduction histidine kinase subgroup 3 dimerisation and phosphoacceptor" evidence="10">
    <location>
        <begin position="219"/>
        <end position="282"/>
    </location>
</feature>
<keyword evidence="6 11" id="KW-0418">Kinase</keyword>
<gene>
    <name evidence="11" type="ORF">D7231_27955</name>
</gene>
<dbReference type="Proteomes" id="UP000270343">
    <property type="component" value="Unassembled WGS sequence"/>
</dbReference>
<feature type="transmembrane region" description="Helical" evidence="9">
    <location>
        <begin position="124"/>
        <end position="146"/>
    </location>
</feature>
<feature type="transmembrane region" description="Helical" evidence="9">
    <location>
        <begin position="44"/>
        <end position="65"/>
    </location>
</feature>
<dbReference type="PANTHER" id="PTHR24421:SF10">
    <property type="entry name" value="NITRATE_NITRITE SENSOR PROTEIN NARQ"/>
    <property type="match status" value="1"/>
</dbReference>
<dbReference type="InterPro" id="IPR036890">
    <property type="entry name" value="HATPase_C_sf"/>
</dbReference>
<evidence type="ECO:0000256" key="2">
    <source>
        <dbReference type="ARBA" id="ARBA00012438"/>
    </source>
</evidence>
<comment type="catalytic activity">
    <reaction evidence="1">
        <text>ATP + protein L-histidine = ADP + protein N-phospho-L-histidine.</text>
        <dbReference type="EC" id="2.7.13.3"/>
    </reaction>
</comment>
<evidence type="ECO:0000256" key="5">
    <source>
        <dbReference type="ARBA" id="ARBA00022741"/>
    </source>
</evidence>
<dbReference type="SUPFAM" id="SSF55874">
    <property type="entry name" value="ATPase domain of HSP90 chaperone/DNA topoisomerase II/histidine kinase"/>
    <property type="match status" value="1"/>
</dbReference>